<dbReference type="PANTHER" id="PTHR42648">
    <property type="entry name" value="TRANSPOSASE, PUTATIVE-RELATED"/>
    <property type="match status" value="1"/>
</dbReference>
<keyword evidence="3" id="KW-1185">Reference proteome</keyword>
<evidence type="ECO:0000313" key="3">
    <source>
        <dbReference type="Proteomes" id="UP000694864"/>
    </source>
</evidence>
<dbReference type="Pfam" id="PF13976">
    <property type="entry name" value="gag_pre-integrs"/>
    <property type="match status" value="1"/>
</dbReference>
<dbReference type="GeneID" id="104699200"/>
<dbReference type="PANTHER" id="PTHR42648:SF31">
    <property type="entry name" value="RNA-DIRECTED DNA POLYMERASE"/>
    <property type="match status" value="1"/>
</dbReference>
<name>A0ABM1RSE6_CAMSA</name>
<dbReference type="RefSeq" id="XP_019101934.1">
    <property type="nucleotide sequence ID" value="XM_019246389.1"/>
</dbReference>
<accession>A0ABM1RSE6</accession>
<reference evidence="3" key="1">
    <citation type="journal article" date="2014" name="Nat. Commun.">
        <title>The emerging biofuel crop Camelina sativa retains a highly undifferentiated hexaploid genome structure.</title>
        <authorList>
            <person name="Kagale S."/>
            <person name="Koh C."/>
            <person name="Nixon J."/>
            <person name="Bollina V."/>
            <person name="Clarke W.E."/>
            <person name="Tuteja R."/>
            <person name="Spillane C."/>
            <person name="Robinson S.J."/>
            <person name="Links M.G."/>
            <person name="Clarke C."/>
            <person name="Higgins E.E."/>
            <person name="Huebert T."/>
            <person name="Sharpe A.G."/>
            <person name="Parkin I.A."/>
        </authorList>
    </citation>
    <scope>NUCLEOTIDE SEQUENCE [LARGE SCALE GENOMIC DNA]</scope>
    <source>
        <strain evidence="3">cv. DH55</strain>
    </source>
</reference>
<gene>
    <name evidence="4" type="primary">LOC104699200</name>
</gene>
<dbReference type="InterPro" id="IPR036397">
    <property type="entry name" value="RNaseH_sf"/>
</dbReference>
<feature type="compositionally biased region" description="Basic and acidic residues" evidence="1">
    <location>
        <begin position="431"/>
        <end position="453"/>
    </location>
</feature>
<reference evidence="4" key="2">
    <citation type="submission" date="2025-08" db="UniProtKB">
        <authorList>
            <consortium name="RefSeq"/>
        </authorList>
    </citation>
    <scope>IDENTIFICATION</scope>
    <source>
        <tissue evidence="4">Leaf</tissue>
    </source>
</reference>
<dbReference type="InterPro" id="IPR057670">
    <property type="entry name" value="SH3_retrovirus"/>
</dbReference>
<evidence type="ECO:0000256" key="1">
    <source>
        <dbReference type="SAM" id="MobiDB-lite"/>
    </source>
</evidence>
<dbReference type="InterPro" id="IPR025724">
    <property type="entry name" value="GAG-pre-integrase_dom"/>
</dbReference>
<dbReference type="SUPFAM" id="SSF53098">
    <property type="entry name" value="Ribonuclease H-like"/>
    <property type="match status" value="1"/>
</dbReference>
<feature type="domain" description="Integrase catalytic" evidence="2">
    <location>
        <begin position="220"/>
        <end position="311"/>
    </location>
</feature>
<dbReference type="Gene3D" id="3.30.420.10">
    <property type="entry name" value="Ribonuclease H-like superfamily/Ribonuclease H"/>
    <property type="match status" value="1"/>
</dbReference>
<proteinExistence type="predicted"/>
<dbReference type="InterPro" id="IPR012337">
    <property type="entry name" value="RNaseH-like_sf"/>
</dbReference>
<evidence type="ECO:0000259" key="2">
    <source>
        <dbReference type="PROSITE" id="PS50994"/>
    </source>
</evidence>
<evidence type="ECO:0000313" key="4">
    <source>
        <dbReference type="RefSeq" id="XP_019101934.1"/>
    </source>
</evidence>
<dbReference type="Proteomes" id="UP000694864">
    <property type="component" value="Chromosome 6"/>
</dbReference>
<dbReference type="PROSITE" id="PS50994">
    <property type="entry name" value="INTEGRASE"/>
    <property type="match status" value="1"/>
</dbReference>
<dbReference type="Pfam" id="PF25597">
    <property type="entry name" value="SH3_retrovirus"/>
    <property type="match status" value="1"/>
</dbReference>
<sequence>MGGKEEKGKMVCSVCKKTGHTLDTCFQVIGYPEWWSERSRGIGGFARGGGRQGTGRGRGGMARANVMVAQDGAETSVEAERSGYTGLTNEQWGKLVKLLESSKGNTPRLSGLKCNLIYVSQLVADLDVVMQIADKGCVIQDRITRSVTGAGELKDRLYFFRRLREFRVLHLNKDGAEDLWHQRLGYPSNGVFDLLPVVDNRNKDFSVCDICLKAKHCCESDNGTKFISLASEFQRMGIIHQTSCVGTPQQNGRVERKHRHILNVAWALLFQSSLSAKFWGESVLTADYLINRTPSRLLKGKTPYELIYNKTPAYENLRVFGCLAFAHKQRRGGDKFKARSRKCIFLGYPFEKKGWNIFDLETEELFVSRDVVFVENAFPMSSEVLVDMRADDDISDFGWEEEDEDERILEESLELRDTQVAQESDIENSETEEHSCVKTEEHPRAEPEDHREEQTEEIVVLQDSESENEDSESENLAHVERFGPCLRVTKSPSKFKDYVMNTIIKIESDENILYPLSDYLDATNFSAPFLAFFATVSENTEPETF</sequence>
<dbReference type="InterPro" id="IPR001584">
    <property type="entry name" value="Integrase_cat-core"/>
</dbReference>
<feature type="region of interest" description="Disordered" evidence="1">
    <location>
        <begin position="411"/>
        <end position="456"/>
    </location>
</feature>
<dbReference type="InterPro" id="IPR039537">
    <property type="entry name" value="Retrotran_Ty1/copia-like"/>
</dbReference>
<organism evidence="3 4">
    <name type="scientific">Camelina sativa</name>
    <name type="common">False flax</name>
    <name type="synonym">Myagrum sativum</name>
    <dbReference type="NCBI Taxonomy" id="90675"/>
    <lineage>
        <taxon>Eukaryota</taxon>
        <taxon>Viridiplantae</taxon>
        <taxon>Streptophyta</taxon>
        <taxon>Embryophyta</taxon>
        <taxon>Tracheophyta</taxon>
        <taxon>Spermatophyta</taxon>
        <taxon>Magnoliopsida</taxon>
        <taxon>eudicotyledons</taxon>
        <taxon>Gunneridae</taxon>
        <taxon>Pentapetalae</taxon>
        <taxon>rosids</taxon>
        <taxon>malvids</taxon>
        <taxon>Brassicales</taxon>
        <taxon>Brassicaceae</taxon>
        <taxon>Camelineae</taxon>
        <taxon>Camelina</taxon>
    </lineage>
</organism>
<protein>
    <submittedName>
        <fullName evidence="4">Uncharacterized protein LOC104699200</fullName>
    </submittedName>
</protein>